<reference evidence="7 8" key="1">
    <citation type="submission" date="2019-11" db="EMBL/GenBank/DDBJ databases">
        <title>Comparative genomics of hydrocarbon-degrading Desulfosarcina strains.</title>
        <authorList>
            <person name="Watanabe M."/>
            <person name="Kojima H."/>
            <person name="Fukui M."/>
        </authorList>
    </citation>
    <scope>NUCLEOTIDE SEQUENCE [LARGE SCALE GENOMIC DNA]</scope>
    <source>
        <strain evidence="7 8">PP31</strain>
    </source>
</reference>
<dbReference type="KEGG" id="dwd:DSCW_41990"/>
<dbReference type="Proteomes" id="UP000427769">
    <property type="component" value="Chromosome"/>
</dbReference>
<name>A0A5K7Z459_9BACT</name>
<dbReference type="PANTHER" id="PTHR47089">
    <property type="entry name" value="ABC TRANSPORTER, PERMEASE PROTEIN"/>
    <property type="match status" value="1"/>
</dbReference>
<evidence type="ECO:0000256" key="4">
    <source>
        <dbReference type="ARBA" id="ARBA00022989"/>
    </source>
</evidence>
<dbReference type="GO" id="GO:0005886">
    <property type="term" value="C:plasma membrane"/>
    <property type="evidence" value="ECO:0007669"/>
    <property type="project" value="UniProtKB-SubCell"/>
</dbReference>
<feature type="transmembrane region" description="Helical" evidence="6">
    <location>
        <begin position="12"/>
        <end position="45"/>
    </location>
</feature>
<dbReference type="AlphaFoldDB" id="A0A5K7Z459"/>
<sequence length="360" mass="38445">MLRVTVTDREQISALGTFGTLVLALAAGLLVIGGIFLLCGVNPLFAFKKIASGSFGSLYGFKETITKAIPLILIGGGLAVAFKAKFWNIGAESQLLMGAIFGTWVGLNWGPALPGPVIVPLMFAAGFIGGAFWGLIPAVLKLRFAINEVISTLMLNYICAEFLTLLIVGPWKSPKKFGFPYTDDLPESAMLSLLPGSRIHTITLILALVAMVVLTVMLFKTRFGYEVRVIGENPDAAKYAGIDFTRTTLLIMIISGGMAGMAGVGEVAGLHHYLSYPDTISSGYGFTAIIVAWLAKLNPCYVVFSAIFFAGILVGGDAIQISLGLPAATVDIFNGTLLIFLIMGDFFTKNRVRLLSKEKV</sequence>
<evidence type="ECO:0000313" key="7">
    <source>
        <dbReference type="EMBL" id="BBO76782.1"/>
    </source>
</evidence>
<feature type="transmembrane region" description="Helical" evidence="6">
    <location>
        <begin position="94"/>
        <end position="111"/>
    </location>
</feature>
<dbReference type="OrthoDB" id="9809785at2"/>
<feature type="transmembrane region" description="Helical" evidence="6">
    <location>
        <begin position="248"/>
        <end position="268"/>
    </location>
</feature>
<feature type="transmembrane region" description="Helical" evidence="6">
    <location>
        <begin position="199"/>
        <end position="219"/>
    </location>
</feature>
<protein>
    <submittedName>
        <fullName evidence="7">ABC transporter permease</fullName>
    </submittedName>
</protein>
<organism evidence="7 8">
    <name type="scientific">Desulfosarcina widdelii</name>
    <dbReference type="NCBI Taxonomy" id="947919"/>
    <lineage>
        <taxon>Bacteria</taxon>
        <taxon>Pseudomonadati</taxon>
        <taxon>Thermodesulfobacteriota</taxon>
        <taxon>Desulfobacteria</taxon>
        <taxon>Desulfobacterales</taxon>
        <taxon>Desulfosarcinaceae</taxon>
        <taxon>Desulfosarcina</taxon>
    </lineage>
</organism>
<dbReference type="GO" id="GO:0022857">
    <property type="term" value="F:transmembrane transporter activity"/>
    <property type="evidence" value="ECO:0007669"/>
    <property type="project" value="InterPro"/>
</dbReference>
<keyword evidence="3 6" id="KW-0812">Transmembrane</keyword>
<dbReference type="EMBL" id="AP021875">
    <property type="protein sequence ID" value="BBO76782.1"/>
    <property type="molecule type" value="Genomic_DNA"/>
</dbReference>
<feature type="transmembrane region" description="Helical" evidence="6">
    <location>
        <begin position="117"/>
        <end position="140"/>
    </location>
</feature>
<feature type="transmembrane region" description="Helical" evidence="6">
    <location>
        <begin position="152"/>
        <end position="171"/>
    </location>
</feature>
<keyword evidence="4 6" id="KW-1133">Transmembrane helix</keyword>
<evidence type="ECO:0000256" key="5">
    <source>
        <dbReference type="ARBA" id="ARBA00023136"/>
    </source>
</evidence>
<keyword evidence="2" id="KW-1003">Cell membrane</keyword>
<feature type="transmembrane region" description="Helical" evidence="6">
    <location>
        <begin position="327"/>
        <end position="347"/>
    </location>
</feature>
<evidence type="ECO:0000256" key="3">
    <source>
        <dbReference type="ARBA" id="ARBA00022692"/>
    </source>
</evidence>
<feature type="transmembrane region" description="Helical" evidence="6">
    <location>
        <begin position="65"/>
        <end position="82"/>
    </location>
</feature>
<comment type="subcellular location">
    <subcellularLocation>
        <location evidence="1">Cell membrane</location>
        <topology evidence="1">Multi-pass membrane protein</topology>
    </subcellularLocation>
</comment>
<gene>
    <name evidence="7" type="ORF">DSCW_41990</name>
</gene>
<evidence type="ECO:0000256" key="1">
    <source>
        <dbReference type="ARBA" id="ARBA00004651"/>
    </source>
</evidence>
<evidence type="ECO:0000256" key="2">
    <source>
        <dbReference type="ARBA" id="ARBA00022475"/>
    </source>
</evidence>
<proteinExistence type="predicted"/>
<evidence type="ECO:0000313" key="8">
    <source>
        <dbReference type="Proteomes" id="UP000427769"/>
    </source>
</evidence>
<feature type="transmembrane region" description="Helical" evidence="6">
    <location>
        <begin position="301"/>
        <end position="321"/>
    </location>
</feature>
<keyword evidence="5 6" id="KW-0472">Membrane</keyword>
<accession>A0A5K7Z459</accession>
<dbReference type="CDD" id="cd06580">
    <property type="entry name" value="TM_PBP1_transp_TpRbsC_like"/>
    <property type="match status" value="1"/>
</dbReference>
<dbReference type="PANTHER" id="PTHR47089:SF1">
    <property type="entry name" value="GUANOSINE ABC TRANSPORTER PERMEASE PROTEIN NUPP"/>
    <property type="match status" value="1"/>
</dbReference>
<dbReference type="Pfam" id="PF02653">
    <property type="entry name" value="BPD_transp_2"/>
    <property type="match status" value="1"/>
</dbReference>
<dbReference type="RefSeq" id="WP_155305588.1">
    <property type="nucleotide sequence ID" value="NZ_AP021875.1"/>
</dbReference>
<dbReference type="InterPro" id="IPR001851">
    <property type="entry name" value="ABC_transp_permease"/>
</dbReference>
<evidence type="ECO:0000256" key="6">
    <source>
        <dbReference type="SAM" id="Phobius"/>
    </source>
</evidence>
<feature type="transmembrane region" description="Helical" evidence="6">
    <location>
        <begin position="274"/>
        <end position="294"/>
    </location>
</feature>
<keyword evidence="8" id="KW-1185">Reference proteome</keyword>